<keyword evidence="1" id="KW-0560">Oxidoreductase</keyword>
<sequence length="316" mass="33963">MCITKKYWKKDCGKMGPFCWNAAVWLSEGADRRERYIIDNRLVSDCDCSDATTLPPQLHIKLTSSGNGSSAGIGRSTAILMASRGAKLTIHGRMQDKLDEVAAEIEKTSGCRPFSVLGNIEDVSVREQLINGTLANFGRIDVLVNNAGWAKFGTIEKIDAADIRAMMEVHVVAPFDLCKRALTELVKNKGNIIMVSSIAGMRGEPMLVAYSAAKAAMDNMMRSLSGDLGPKGVRINSVNPGATDTNILRTKEALEFLQQIMSKPNKPSLNSFDRMGNASEVAEVIAFLASDAASIVTGAIYTADGGKTASEPTPRA</sequence>
<dbReference type="PRINTS" id="PR00081">
    <property type="entry name" value="GDHRDH"/>
</dbReference>
<dbReference type="FunFam" id="3.40.50.720:FF:000084">
    <property type="entry name" value="Short-chain dehydrogenase reductase"/>
    <property type="match status" value="1"/>
</dbReference>
<dbReference type="PRINTS" id="PR00080">
    <property type="entry name" value="SDRFAMILY"/>
</dbReference>
<evidence type="ECO:0000313" key="2">
    <source>
        <dbReference type="EMBL" id="OQR71223.1"/>
    </source>
</evidence>
<dbReference type="InterPro" id="IPR020904">
    <property type="entry name" value="Sc_DH/Rdtase_CS"/>
</dbReference>
<gene>
    <name evidence="2" type="ORF">BIW11_11136</name>
</gene>
<dbReference type="PANTHER" id="PTHR43975">
    <property type="entry name" value="ZGC:101858"/>
    <property type="match status" value="1"/>
</dbReference>
<dbReference type="InterPro" id="IPR036291">
    <property type="entry name" value="NAD(P)-bd_dom_sf"/>
</dbReference>
<dbReference type="Proteomes" id="UP000192247">
    <property type="component" value="Unassembled WGS sequence"/>
</dbReference>
<dbReference type="InParanoid" id="A0A1V9XCU9"/>
<dbReference type="Pfam" id="PF13561">
    <property type="entry name" value="adh_short_C2"/>
    <property type="match status" value="1"/>
</dbReference>
<dbReference type="STRING" id="418985.A0A1V9XCU9"/>
<dbReference type="InterPro" id="IPR002347">
    <property type="entry name" value="SDR_fam"/>
</dbReference>
<protein>
    <submittedName>
        <fullName evidence="2">3-oxoacyl-[acyl-carrier-protein] reductase FabG-like</fullName>
    </submittedName>
</protein>
<evidence type="ECO:0000313" key="3">
    <source>
        <dbReference type="Proteomes" id="UP000192247"/>
    </source>
</evidence>
<dbReference type="EMBL" id="MNPL01015135">
    <property type="protein sequence ID" value="OQR71223.1"/>
    <property type="molecule type" value="Genomic_DNA"/>
</dbReference>
<dbReference type="AlphaFoldDB" id="A0A1V9XCU9"/>
<reference evidence="2 3" key="1">
    <citation type="journal article" date="2017" name="Gigascience">
        <title>Draft genome of the honey bee ectoparasitic mite, Tropilaelaps mercedesae, is shaped by the parasitic life history.</title>
        <authorList>
            <person name="Dong X."/>
            <person name="Armstrong S.D."/>
            <person name="Xia D."/>
            <person name="Makepeace B.L."/>
            <person name="Darby A.C."/>
            <person name="Kadowaki T."/>
        </authorList>
    </citation>
    <scope>NUCLEOTIDE SEQUENCE [LARGE SCALE GENOMIC DNA]</scope>
    <source>
        <strain evidence="2">Wuxi-XJTLU</strain>
    </source>
</reference>
<dbReference type="PANTHER" id="PTHR43975:SF2">
    <property type="entry name" value="EG:BACR7A4.14 PROTEIN-RELATED"/>
    <property type="match status" value="1"/>
</dbReference>
<dbReference type="GO" id="GO:0016491">
    <property type="term" value="F:oxidoreductase activity"/>
    <property type="evidence" value="ECO:0007669"/>
    <property type="project" value="UniProtKB-KW"/>
</dbReference>
<dbReference type="SUPFAM" id="SSF51735">
    <property type="entry name" value="NAD(P)-binding Rossmann-fold domains"/>
    <property type="match status" value="1"/>
</dbReference>
<dbReference type="OrthoDB" id="6512284at2759"/>
<dbReference type="PROSITE" id="PS00061">
    <property type="entry name" value="ADH_SHORT"/>
    <property type="match status" value="1"/>
</dbReference>
<evidence type="ECO:0000256" key="1">
    <source>
        <dbReference type="ARBA" id="ARBA00023002"/>
    </source>
</evidence>
<comment type="caution">
    <text evidence="2">The sequence shown here is derived from an EMBL/GenBank/DDBJ whole genome shotgun (WGS) entry which is preliminary data.</text>
</comment>
<accession>A0A1V9XCU9</accession>
<proteinExistence type="predicted"/>
<keyword evidence="3" id="KW-1185">Reference proteome</keyword>
<dbReference type="Gene3D" id="3.40.50.720">
    <property type="entry name" value="NAD(P)-binding Rossmann-like Domain"/>
    <property type="match status" value="1"/>
</dbReference>
<organism evidence="2 3">
    <name type="scientific">Tropilaelaps mercedesae</name>
    <dbReference type="NCBI Taxonomy" id="418985"/>
    <lineage>
        <taxon>Eukaryota</taxon>
        <taxon>Metazoa</taxon>
        <taxon>Ecdysozoa</taxon>
        <taxon>Arthropoda</taxon>
        <taxon>Chelicerata</taxon>
        <taxon>Arachnida</taxon>
        <taxon>Acari</taxon>
        <taxon>Parasitiformes</taxon>
        <taxon>Mesostigmata</taxon>
        <taxon>Gamasina</taxon>
        <taxon>Dermanyssoidea</taxon>
        <taxon>Laelapidae</taxon>
        <taxon>Tropilaelaps</taxon>
    </lineage>
</organism>
<name>A0A1V9XCU9_9ACAR</name>